<evidence type="ECO:0000259" key="5">
    <source>
        <dbReference type="PROSITE" id="PS51795"/>
    </source>
</evidence>
<dbReference type="InterPro" id="IPR007650">
    <property type="entry name" value="Zf-FLZ_dom"/>
</dbReference>
<dbReference type="PANTHER" id="PTHR46443">
    <property type="entry name" value="FCS-LIKE ZINC FINGER 8"/>
    <property type="match status" value="1"/>
</dbReference>
<keyword evidence="2" id="KW-0479">Metal-binding</keyword>
<dbReference type="InterPro" id="IPR044593">
    <property type="entry name" value="FLZ8/MARD1"/>
</dbReference>
<dbReference type="GO" id="GO:0008270">
    <property type="term" value="F:zinc ion binding"/>
    <property type="evidence" value="ECO:0007669"/>
    <property type="project" value="UniProtKB-KW"/>
</dbReference>
<keyword evidence="7" id="KW-1185">Reference proteome</keyword>
<evidence type="ECO:0000256" key="3">
    <source>
        <dbReference type="ARBA" id="ARBA00022771"/>
    </source>
</evidence>
<protein>
    <submittedName>
        <fullName evidence="6">Zf-FLZ domain</fullName>
    </submittedName>
</protein>
<evidence type="ECO:0000313" key="7">
    <source>
        <dbReference type="Proteomes" id="UP001370490"/>
    </source>
</evidence>
<proteinExistence type="inferred from homology"/>
<gene>
    <name evidence="6" type="ORF">RJ641_030326</name>
</gene>
<evidence type="ECO:0000256" key="4">
    <source>
        <dbReference type="PROSITE-ProRule" id="PRU01131"/>
    </source>
</evidence>
<dbReference type="EMBL" id="JBAMMX010000005">
    <property type="protein sequence ID" value="KAK6940795.1"/>
    <property type="molecule type" value="Genomic_DNA"/>
</dbReference>
<dbReference type="Proteomes" id="UP001370490">
    <property type="component" value="Unassembled WGS sequence"/>
</dbReference>
<keyword evidence="3" id="KW-0862">Zinc</keyword>
<dbReference type="AlphaFoldDB" id="A0AAN8VVG6"/>
<organism evidence="6 7">
    <name type="scientific">Dillenia turbinata</name>
    <dbReference type="NCBI Taxonomy" id="194707"/>
    <lineage>
        <taxon>Eukaryota</taxon>
        <taxon>Viridiplantae</taxon>
        <taxon>Streptophyta</taxon>
        <taxon>Embryophyta</taxon>
        <taxon>Tracheophyta</taxon>
        <taxon>Spermatophyta</taxon>
        <taxon>Magnoliopsida</taxon>
        <taxon>eudicotyledons</taxon>
        <taxon>Gunneridae</taxon>
        <taxon>Pentapetalae</taxon>
        <taxon>Dilleniales</taxon>
        <taxon>Dilleniaceae</taxon>
        <taxon>Dillenia</taxon>
    </lineage>
</organism>
<accession>A0AAN8VVG6</accession>
<feature type="zinc finger region" description="FLZ-type" evidence="4">
    <location>
        <begin position="235"/>
        <end position="275"/>
    </location>
</feature>
<feature type="domain" description="FLZ-type" evidence="5">
    <location>
        <begin position="235"/>
        <end position="275"/>
    </location>
</feature>
<comment type="caution">
    <text evidence="6">The sequence shown here is derived from an EMBL/GenBank/DDBJ whole genome shotgun (WGS) entry which is preliminary data.</text>
</comment>
<reference evidence="6 7" key="1">
    <citation type="submission" date="2023-12" db="EMBL/GenBank/DDBJ databases">
        <title>A high-quality genome assembly for Dillenia turbinata (Dilleniales).</title>
        <authorList>
            <person name="Chanderbali A."/>
        </authorList>
    </citation>
    <scope>NUCLEOTIDE SEQUENCE [LARGE SCALE GENOMIC DNA]</scope>
    <source>
        <strain evidence="6">LSX21</strain>
        <tissue evidence="6">Leaf</tissue>
    </source>
</reference>
<comment type="similarity">
    <text evidence="1">Belongs to the FLZ family.</text>
</comment>
<dbReference type="Pfam" id="PF04570">
    <property type="entry name" value="zf-FLZ"/>
    <property type="match status" value="1"/>
</dbReference>
<name>A0AAN8VVG6_9MAGN</name>
<evidence type="ECO:0000313" key="6">
    <source>
        <dbReference type="EMBL" id="KAK6940795.1"/>
    </source>
</evidence>
<evidence type="ECO:0000256" key="2">
    <source>
        <dbReference type="ARBA" id="ARBA00022723"/>
    </source>
</evidence>
<evidence type="ECO:0000256" key="1">
    <source>
        <dbReference type="ARBA" id="ARBA00009374"/>
    </source>
</evidence>
<dbReference type="PROSITE" id="PS51795">
    <property type="entry name" value="ZF_FLZ"/>
    <property type="match status" value="1"/>
</dbReference>
<keyword evidence="3" id="KW-0863">Zinc-finger</keyword>
<dbReference type="PANTHER" id="PTHR46443:SF3">
    <property type="entry name" value="PROTEIN MARD1"/>
    <property type="match status" value="1"/>
</dbReference>
<feature type="non-terminal residue" evidence="6">
    <location>
        <position position="275"/>
    </location>
</feature>
<sequence length="275" mass="30795">MLRNRSRAVTSKQAIMTEQNSPIEGPTRPISFFFGSPKSPRNFIKNNFSETETLMSPKALVLDTRAFSVLENPFCDSKNISKSPKTFPENKRSWEDQLESKGIALALVDVLNDGKIENNVAKQGSKMVLFGSKLNIQIPSSSINSQKSTTDFGIETPRSQLGFFQEFGGGCVNCETPTKRRVSASELEQSEDYTCVISHGPNPRTTHIYDDCIVENCCDFDRFSKSVSKESGAENLLTFCNACKKSLGQEKDIYMYRGEKAFCSRDCLCQEMLFD</sequence>